<reference evidence="12" key="1">
    <citation type="journal article" date="2019" name="Nat. Commun.">
        <title>The genome of broomcorn millet.</title>
        <authorList>
            <person name="Zou C."/>
            <person name="Miki D."/>
            <person name="Li D."/>
            <person name="Tang Q."/>
            <person name="Xiao L."/>
            <person name="Rajput S."/>
            <person name="Deng P."/>
            <person name="Jia W."/>
            <person name="Huang R."/>
            <person name="Zhang M."/>
            <person name="Sun Y."/>
            <person name="Hu J."/>
            <person name="Fu X."/>
            <person name="Schnable P.S."/>
            <person name="Li F."/>
            <person name="Zhang H."/>
            <person name="Feng B."/>
            <person name="Zhu X."/>
            <person name="Liu R."/>
            <person name="Schnable J.C."/>
            <person name="Zhu J.-K."/>
            <person name="Zhang H."/>
        </authorList>
    </citation>
    <scope>NUCLEOTIDE SEQUENCE [LARGE SCALE GENOMIC DNA]</scope>
</reference>
<evidence type="ECO:0000256" key="6">
    <source>
        <dbReference type="ARBA" id="ARBA00023187"/>
    </source>
</evidence>
<dbReference type="PROSITE" id="PS52002">
    <property type="entry name" value="SM"/>
    <property type="match status" value="1"/>
</dbReference>
<dbReference type="GO" id="GO:0003723">
    <property type="term" value="F:RNA binding"/>
    <property type="evidence" value="ECO:0007669"/>
    <property type="project" value="UniProtKB-KW"/>
</dbReference>
<evidence type="ECO:0000256" key="8">
    <source>
        <dbReference type="ARBA" id="ARBA00023274"/>
    </source>
</evidence>
<dbReference type="SUPFAM" id="SSF50182">
    <property type="entry name" value="Sm-like ribonucleoproteins"/>
    <property type="match status" value="1"/>
</dbReference>
<evidence type="ECO:0000313" key="11">
    <source>
        <dbReference type="EMBL" id="RLM93197.1"/>
    </source>
</evidence>
<evidence type="ECO:0000256" key="4">
    <source>
        <dbReference type="ARBA" id="ARBA00022728"/>
    </source>
</evidence>
<dbReference type="EMBL" id="PQIB02000010">
    <property type="protein sequence ID" value="RLM93197.1"/>
    <property type="molecule type" value="Genomic_DNA"/>
</dbReference>
<dbReference type="PANTHER" id="PTHR23338">
    <property type="entry name" value="SMALL NUCLEAR RIBONUCLEOPROTEIN SM"/>
    <property type="match status" value="1"/>
</dbReference>
<evidence type="ECO:0000256" key="1">
    <source>
        <dbReference type="ARBA" id="ARBA00004123"/>
    </source>
</evidence>
<dbReference type="InterPro" id="IPR001163">
    <property type="entry name" value="Sm_dom_euk/arc"/>
</dbReference>
<evidence type="ECO:0000256" key="7">
    <source>
        <dbReference type="ARBA" id="ARBA00023242"/>
    </source>
</evidence>
<dbReference type="InterPro" id="IPR034101">
    <property type="entry name" value="Lsm4"/>
</dbReference>
<dbReference type="CDD" id="cd01723">
    <property type="entry name" value="LSm4"/>
    <property type="match status" value="1"/>
</dbReference>
<keyword evidence="7 9" id="KW-0539">Nucleus</keyword>
<keyword evidence="3 9" id="KW-0507">mRNA processing</keyword>
<evidence type="ECO:0000259" key="10">
    <source>
        <dbReference type="PROSITE" id="PS52002"/>
    </source>
</evidence>
<evidence type="ECO:0000256" key="3">
    <source>
        <dbReference type="ARBA" id="ARBA00022664"/>
    </source>
</evidence>
<keyword evidence="12" id="KW-1185">Reference proteome</keyword>
<dbReference type="STRING" id="4540.A0A3L6R495"/>
<comment type="similarity">
    <text evidence="2 9">Belongs to the snRNP Sm proteins family.</text>
</comment>
<dbReference type="SMART" id="SM00651">
    <property type="entry name" value="Sm"/>
    <property type="match status" value="1"/>
</dbReference>
<keyword evidence="6 9" id="KW-0508">mRNA splicing</keyword>
<comment type="caution">
    <text evidence="11">The sequence shown here is derived from an EMBL/GenBank/DDBJ whole genome shotgun (WGS) entry which is preliminary data.</text>
</comment>
<evidence type="ECO:0000313" key="12">
    <source>
        <dbReference type="Proteomes" id="UP000275267"/>
    </source>
</evidence>
<dbReference type="GO" id="GO:0000398">
    <property type="term" value="P:mRNA splicing, via spliceosome"/>
    <property type="evidence" value="ECO:0007669"/>
    <property type="project" value="InterPro"/>
</dbReference>
<evidence type="ECO:0000256" key="9">
    <source>
        <dbReference type="RuleBase" id="RU365049"/>
    </source>
</evidence>
<dbReference type="GO" id="GO:0005681">
    <property type="term" value="C:spliceosomal complex"/>
    <property type="evidence" value="ECO:0007669"/>
    <property type="project" value="UniProtKB-UniRule"/>
</dbReference>
<dbReference type="Proteomes" id="UP000275267">
    <property type="component" value="Unassembled WGS sequence"/>
</dbReference>
<dbReference type="InterPro" id="IPR027141">
    <property type="entry name" value="LSm4/Sm_D1/D3"/>
</dbReference>
<dbReference type="Pfam" id="PF01423">
    <property type="entry name" value="LSM"/>
    <property type="match status" value="1"/>
</dbReference>
<comment type="function">
    <text evidence="9">Binds specifically to the 3'-terminal U-tract of U6 snRNA.</text>
</comment>
<comment type="subunit">
    <text evidence="9">LSm subunits form a heteromer with a doughnut shape.</text>
</comment>
<dbReference type="Gene3D" id="2.30.30.100">
    <property type="match status" value="1"/>
</dbReference>
<accession>A0A3L6R495</accession>
<evidence type="ECO:0000256" key="2">
    <source>
        <dbReference type="ARBA" id="ARBA00006850"/>
    </source>
</evidence>
<dbReference type="InterPro" id="IPR047575">
    <property type="entry name" value="Sm"/>
</dbReference>
<protein>
    <recommendedName>
        <fullName evidence="9">U6 snRNA-associated Sm-like protein LSm4</fullName>
    </recommendedName>
</protein>
<dbReference type="GO" id="GO:0120115">
    <property type="term" value="C:Lsm2-8 complex"/>
    <property type="evidence" value="ECO:0007669"/>
    <property type="project" value="UniProtKB-ARBA"/>
</dbReference>
<dbReference type="OrthoDB" id="747253at2759"/>
<dbReference type="AlphaFoldDB" id="A0A3L6R495"/>
<sequence>MLPLSLLKTAQGHPMLVELKNGETYNGHLVNCDTWMNIHLREVICTSKDGDKFWRMPECYIRGNTIKYLRVPDEVIDKVQEETSKSRSVCSMLIGSHQVLAVEEEGEMSVLNLEAEALDVAKMMEAEAVVAEEGVELVAKVVTKVGAVAVAEAGRHIGECRFLRPVAVLHRLLRT</sequence>
<keyword evidence="4 9" id="KW-0747">Spliceosome</keyword>
<name>A0A3L6R495_PANMI</name>
<comment type="subcellular location">
    <subcellularLocation>
        <location evidence="1 9">Nucleus</location>
    </subcellularLocation>
</comment>
<keyword evidence="5 9" id="KW-0694">RNA-binding</keyword>
<gene>
    <name evidence="9" type="primary">LSM4</name>
    <name evidence="11" type="ORF">C2845_PM08G09360</name>
</gene>
<dbReference type="InterPro" id="IPR010920">
    <property type="entry name" value="LSM_dom_sf"/>
</dbReference>
<proteinExistence type="inferred from homology"/>
<organism evidence="11 12">
    <name type="scientific">Panicum miliaceum</name>
    <name type="common">Proso millet</name>
    <name type="synonym">Broomcorn millet</name>
    <dbReference type="NCBI Taxonomy" id="4540"/>
    <lineage>
        <taxon>Eukaryota</taxon>
        <taxon>Viridiplantae</taxon>
        <taxon>Streptophyta</taxon>
        <taxon>Embryophyta</taxon>
        <taxon>Tracheophyta</taxon>
        <taxon>Spermatophyta</taxon>
        <taxon>Magnoliopsida</taxon>
        <taxon>Liliopsida</taxon>
        <taxon>Poales</taxon>
        <taxon>Poaceae</taxon>
        <taxon>PACMAD clade</taxon>
        <taxon>Panicoideae</taxon>
        <taxon>Panicodae</taxon>
        <taxon>Paniceae</taxon>
        <taxon>Panicinae</taxon>
        <taxon>Panicum</taxon>
        <taxon>Panicum sect. Panicum</taxon>
    </lineage>
</organism>
<feature type="domain" description="Sm" evidence="10">
    <location>
        <begin position="2"/>
        <end position="75"/>
    </location>
</feature>
<keyword evidence="8 9" id="KW-0687">Ribonucleoprotein</keyword>
<dbReference type="FunFam" id="2.30.30.100:FF:000005">
    <property type="entry name" value="U6 snRNA-associated Sm-like protein LSm4"/>
    <property type="match status" value="1"/>
</dbReference>
<dbReference type="GO" id="GO:0000956">
    <property type="term" value="P:nuclear-transcribed mRNA catabolic process"/>
    <property type="evidence" value="ECO:0007669"/>
    <property type="project" value="UniProtKB-UniRule"/>
</dbReference>
<evidence type="ECO:0000256" key="5">
    <source>
        <dbReference type="ARBA" id="ARBA00022884"/>
    </source>
</evidence>